<organism evidence="2 3">
    <name type="scientific">Dehalococcoides mccartyi</name>
    <dbReference type="NCBI Taxonomy" id="61435"/>
    <lineage>
        <taxon>Bacteria</taxon>
        <taxon>Bacillati</taxon>
        <taxon>Chloroflexota</taxon>
        <taxon>Dehalococcoidia</taxon>
        <taxon>Dehalococcoidales</taxon>
        <taxon>Dehalococcoidaceae</taxon>
        <taxon>Dehalococcoides</taxon>
    </lineage>
</organism>
<gene>
    <name evidence="2" type="ORF">DA01_06625</name>
</gene>
<dbReference type="AlphaFoldDB" id="A0A0V8M0P2"/>
<name>A0A0V8M0P2_9CHLR</name>
<accession>A0A0V8M0P2</accession>
<proteinExistence type="predicted"/>
<evidence type="ECO:0000313" key="2">
    <source>
        <dbReference type="EMBL" id="KSV17268.1"/>
    </source>
</evidence>
<dbReference type="Proteomes" id="UP000053577">
    <property type="component" value="Unassembled WGS sequence"/>
</dbReference>
<dbReference type="EMBL" id="JGYD01000025">
    <property type="protein sequence ID" value="KSV17268.1"/>
    <property type="molecule type" value="Genomic_DNA"/>
</dbReference>
<dbReference type="RefSeq" id="WP_058292580.1">
    <property type="nucleotide sequence ID" value="NZ_JGYD01000025.1"/>
</dbReference>
<sequence>MNKNDRNKLGNTAYSNLNWIRVLDEIWKYAPNQYGQGDRAFDDDNPLTKKLKISGYELILIISFLQDQKLIKYDSTEHNWIELTPKGFDVALQNRNMKNNDISNKMLHFLTYILVIVAIISMLIGIENIILKISATLALIIAVFLGGVIFRNSPY</sequence>
<dbReference type="PATRIC" id="fig|61435.5.peg.1304"/>
<reference evidence="2 3" key="1">
    <citation type="journal article" date="2015" name="Sci. Rep.">
        <title>A comparative genomics and reductive dehalogenase gene transcription study of two chloroethene-respiring bacteria, Dehalococcoides mccartyi strains MB and 11a.</title>
        <authorList>
            <person name="Low A."/>
            <person name="Shen Z."/>
            <person name="Cheng D."/>
            <person name="Rogers M.J."/>
            <person name="Lee P.K."/>
            <person name="He J."/>
        </authorList>
    </citation>
    <scope>NUCLEOTIDE SEQUENCE [LARGE SCALE GENOMIC DNA]</scope>
    <source>
        <strain evidence="2 3">MB</strain>
    </source>
</reference>
<evidence type="ECO:0000256" key="1">
    <source>
        <dbReference type="SAM" id="Phobius"/>
    </source>
</evidence>
<keyword evidence="1" id="KW-1133">Transmembrane helix</keyword>
<feature type="transmembrane region" description="Helical" evidence="1">
    <location>
        <begin position="106"/>
        <end position="124"/>
    </location>
</feature>
<keyword evidence="1" id="KW-0812">Transmembrane</keyword>
<feature type="transmembrane region" description="Helical" evidence="1">
    <location>
        <begin position="130"/>
        <end position="150"/>
    </location>
</feature>
<comment type="caution">
    <text evidence="2">The sequence shown here is derived from an EMBL/GenBank/DDBJ whole genome shotgun (WGS) entry which is preliminary data.</text>
</comment>
<keyword evidence="1" id="KW-0472">Membrane</keyword>
<evidence type="ECO:0000313" key="3">
    <source>
        <dbReference type="Proteomes" id="UP000053577"/>
    </source>
</evidence>
<protein>
    <submittedName>
        <fullName evidence="2">Uncharacterized protein</fullName>
    </submittedName>
</protein>